<dbReference type="EMBL" id="CP095072">
    <property type="protein sequence ID" value="UOQ50519.1"/>
    <property type="molecule type" value="Genomic_DNA"/>
</dbReference>
<dbReference type="Proteomes" id="UP000831782">
    <property type="component" value="Chromosome"/>
</dbReference>
<keyword evidence="2" id="KW-1185">Reference proteome</keyword>
<evidence type="ECO:0000313" key="1">
    <source>
        <dbReference type="EMBL" id="UOQ50519.1"/>
    </source>
</evidence>
<protein>
    <submittedName>
        <fullName evidence="1">SIR2 family protein</fullName>
    </submittedName>
</protein>
<name>A0ABY4F3Q3_9BACI</name>
<proteinExistence type="predicted"/>
<gene>
    <name evidence="1" type="ORF">MUN88_05975</name>
</gene>
<accession>A0ABY4F3Q3</accession>
<sequence length="174" mass="20521">MDYGHRRIRLHHLHGSLSSFKRLSDGRIFKQRTEDIRLSDLYREMNTNEMFPSIITGGFKSKKVQMLPFSHYYGEFKEKMVDPENPCDELYIIGYSFRDDHINQSISERLKIHRSKNGKPLNRFVIVDYKMEEEEQDKFIKEVNKALGLGKKTKLTKESGVFNFSGADTIEEFM</sequence>
<evidence type="ECO:0000313" key="2">
    <source>
        <dbReference type="Proteomes" id="UP000831782"/>
    </source>
</evidence>
<reference evidence="1 2" key="1">
    <citation type="submission" date="2022-04" db="EMBL/GenBank/DDBJ databases">
        <title>Gracilibacillus sp. isolated from saltern.</title>
        <authorList>
            <person name="Won M."/>
            <person name="Lee C.-M."/>
            <person name="Woen H.-Y."/>
            <person name="Kwon S.-W."/>
        </authorList>
    </citation>
    <scope>NUCLEOTIDE SEQUENCE [LARGE SCALE GENOMIC DNA]</scope>
    <source>
        <strain evidence="1 2">SSWR10-1</strain>
    </source>
</reference>
<organism evidence="1 2">
    <name type="scientific">Gracilibacillus caseinilyticus</name>
    <dbReference type="NCBI Taxonomy" id="2932256"/>
    <lineage>
        <taxon>Bacteria</taxon>
        <taxon>Bacillati</taxon>
        <taxon>Bacillota</taxon>
        <taxon>Bacilli</taxon>
        <taxon>Bacillales</taxon>
        <taxon>Bacillaceae</taxon>
        <taxon>Gracilibacillus</taxon>
    </lineage>
</organism>